<dbReference type="Proteomes" id="UP000054007">
    <property type="component" value="Unassembled WGS sequence"/>
</dbReference>
<evidence type="ECO:0000313" key="6">
    <source>
        <dbReference type="EMBL" id="KIY68808.1"/>
    </source>
</evidence>
<gene>
    <name evidence="6" type="ORF">CYLTODRAFT_421261</name>
</gene>
<name>A0A0D7BEB3_9AGAR</name>
<evidence type="ECO:0000256" key="4">
    <source>
        <dbReference type="PROSITE-ProRule" id="PRU00134"/>
    </source>
</evidence>
<dbReference type="SUPFAM" id="SSF144232">
    <property type="entry name" value="HIT/MYND zinc finger-like"/>
    <property type="match status" value="1"/>
</dbReference>
<dbReference type="PROSITE" id="PS01360">
    <property type="entry name" value="ZF_MYND_1"/>
    <property type="match status" value="1"/>
</dbReference>
<proteinExistence type="predicted"/>
<dbReference type="InterPro" id="IPR002893">
    <property type="entry name" value="Znf_MYND"/>
</dbReference>
<dbReference type="OrthoDB" id="2212237at2759"/>
<evidence type="ECO:0000256" key="1">
    <source>
        <dbReference type="ARBA" id="ARBA00022723"/>
    </source>
</evidence>
<accession>A0A0D7BEB3</accession>
<sequence length="215" mass="24017">MTAPAACNFCAHPASLRCSGCSKVFYCDQECQKNAWSKHKHLCKLYQNAAKGEPMPDESTFCGTCGKSGGPLTKTTCCGRTICDDEHLYKPFSFSKVSCLRNHTRYTACGYHKSEGHKGHWHTCYECRKANTPENRAWYRKNNYNFLVDIEDKEYVFPQTRCAGCTKVMKMGPENHSKGANGVVACQPCTPRVQTGFHSCIGFQSIPGQATFLHS</sequence>
<protein>
    <recommendedName>
        <fullName evidence="5">MYND-type domain-containing protein</fullName>
    </recommendedName>
</protein>
<dbReference type="PROSITE" id="PS50865">
    <property type="entry name" value="ZF_MYND_2"/>
    <property type="match status" value="1"/>
</dbReference>
<dbReference type="Gene3D" id="6.10.140.2220">
    <property type="match status" value="1"/>
</dbReference>
<keyword evidence="1" id="KW-0479">Metal-binding</keyword>
<feature type="domain" description="MYND-type" evidence="5">
    <location>
        <begin position="7"/>
        <end position="43"/>
    </location>
</feature>
<dbReference type="Pfam" id="PF01753">
    <property type="entry name" value="zf-MYND"/>
    <property type="match status" value="1"/>
</dbReference>
<organism evidence="6 7">
    <name type="scientific">Cylindrobasidium torrendii FP15055 ss-10</name>
    <dbReference type="NCBI Taxonomy" id="1314674"/>
    <lineage>
        <taxon>Eukaryota</taxon>
        <taxon>Fungi</taxon>
        <taxon>Dikarya</taxon>
        <taxon>Basidiomycota</taxon>
        <taxon>Agaricomycotina</taxon>
        <taxon>Agaricomycetes</taxon>
        <taxon>Agaricomycetidae</taxon>
        <taxon>Agaricales</taxon>
        <taxon>Marasmiineae</taxon>
        <taxon>Physalacriaceae</taxon>
        <taxon>Cylindrobasidium</taxon>
    </lineage>
</organism>
<dbReference type="AlphaFoldDB" id="A0A0D7BEB3"/>
<dbReference type="GO" id="GO:0008270">
    <property type="term" value="F:zinc ion binding"/>
    <property type="evidence" value="ECO:0007669"/>
    <property type="project" value="UniProtKB-KW"/>
</dbReference>
<evidence type="ECO:0000256" key="3">
    <source>
        <dbReference type="ARBA" id="ARBA00022833"/>
    </source>
</evidence>
<dbReference type="EMBL" id="KN880495">
    <property type="protein sequence ID" value="KIY68808.1"/>
    <property type="molecule type" value="Genomic_DNA"/>
</dbReference>
<keyword evidence="2 4" id="KW-0863">Zinc-finger</keyword>
<evidence type="ECO:0000256" key="2">
    <source>
        <dbReference type="ARBA" id="ARBA00022771"/>
    </source>
</evidence>
<evidence type="ECO:0000259" key="5">
    <source>
        <dbReference type="PROSITE" id="PS50865"/>
    </source>
</evidence>
<keyword evidence="3" id="KW-0862">Zinc</keyword>
<keyword evidence="7" id="KW-1185">Reference proteome</keyword>
<reference evidence="6 7" key="1">
    <citation type="journal article" date="2015" name="Fungal Genet. Biol.">
        <title>Evolution of novel wood decay mechanisms in Agaricales revealed by the genome sequences of Fistulina hepatica and Cylindrobasidium torrendii.</title>
        <authorList>
            <person name="Floudas D."/>
            <person name="Held B.W."/>
            <person name="Riley R."/>
            <person name="Nagy L.G."/>
            <person name="Koehler G."/>
            <person name="Ransdell A.S."/>
            <person name="Younus H."/>
            <person name="Chow J."/>
            <person name="Chiniquy J."/>
            <person name="Lipzen A."/>
            <person name="Tritt A."/>
            <person name="Sun H."/>
            <person name="Haridas S."/>
            <person name="LaButti K."/>
            <person name="Ohm R.A."/>
            <person name="Kues U."/>
            <person name="Blanchette R.A."/>
            <person name="Grigoriev I.V."/>
            <person name="Minto R.E."/>
            <person name="Hibbett D.S."/>
        </authorList>
    </citation>
    <scope>NUCLEOTIDE SEQUENCE [LARGE SCALE GENOMIC DNA]</scope>
    <source>
        <strain evidence="6 7">FP15055 ss-10</strain>
    </source>
</reference>
<evidence type="ECO:0000313" key="7">
    <source>
        <dbReference type="Proteomes" id="UP000054007"/>
    </source>
</evidence>